<gene>
    <name evidence="1" type="ORF">M8C21_013431</name>
</gene>
<dbReference type="EMBL" id="JAMZMK010007902">
    <property type="protein sequence ID" value="KAI7742778.1"/>
    <property type="molecule type" value="Genomic_DNA"/>
</dbReference>
<organism evidence="1 2">
    <name type="scientific">Ambrosia artemisiifolia</name>
    <name type="common">Common ragweed</name>
    <dbReference type="NCBI Taxonomy" id="4212"/>
    <lineage>
        <taxon>Eukaryota</taxon>
        <taxon>Viridiplantae</taxon>
        <taxon>Streptophyta</taxon>
        <taxon>Embryophyta</taxon>
        <taxon>Tracheophyta</taxon>
        <taxon>Spermatophyta</taxon>
        <taxon>Magnoliopsida</taxon>
        <taxon>eudicotyledons</taxon>
        <taxon>Gunneridae</taxon>
        <taxon>Pentapetalae</taxon>
        <taxon>asterids</taxon>
        <taxon>campanulids</taxon>
        <taxon>Asterales</taxon>
        <taxon>Asteraceae</taxon>
        <taxon>Asteroideae</taxon>
        <taxon>Heliantheae alliance</taxon>
        <taxon>Heliantheae</taxon>
        <taxon>Ambrosia</taxon>
    </lineage>
</organism>
<feature type="non-terminal residue" evidence="1">
    <location>
        <position position="1"/>
    </location>
</feature>
<reference evidence="1" key="1">
    <citation type="submission" date="2022-06" db="EMBL/GenBank/DDBJ databases">
        <title>Uncovering the hologenomic basis of an extraordinary plant invasion.</title>
        <authorList>
            <person name="Bieker V.C."/>
            <person name="Martin M.D."/>
            <person name="Gilbert T."/>
            <person name="Hodgins K."/>
            <person name="Battlay P."/>
            <person name="Petersen B."/>
            <person name="Wilson J."/>
        </authorList>
    </citation>
    <scope>NUCLEOTIDE SEQUENCE</scope>
    <source>
        <strain evidence="1">AA19_3_7</strain>
        <tissue evidence="1">Leaf</tissue>
    </source>
</reference>
<dbReference type="AlphaFoldDB" id="A0AAD5CJ43"/>
<keyword evidence="2" id="KW-1185">Reference proteome</keyword>
<sequence>MIPSLKRLQFEIHVKPEDTRFYALDFYSIRFRPSWICGAGIVEIVM</sequence>
<comment type="caution">
    <text evidence="1">The sequence shown here is derived from an EMBL/GenBank/DDBJ whole genome shotgun (WGS) entry which is preliminary data.</text>
</comment>
<name>A0AAD5CJ43_AMBAR</name>
<protein>
    <submittedName>
        <fullName evidence="1">Uncharacterized protein</fullName>
    </submittedName>
</protein>
<evidence type="ECO:0000313" key="2">
    <source>
        <dbReference type="Proteomes" id="UP001206925"/>
    </source>
</evidence>
<accession>A0AAD5CJ43</accession>
<proteinExistence type="predicted"/>
<evidence type="ECO:0000313" key="1">
    <source>
        <dbReference type="EMBL" id="KAI7742778.1"/>
    </source>
</evidence>
<dbReference type="Proteomes" id="UP001206925">
    <property type="component" value="Unassembled WGS sequence"/>
</dbReference>